<evidence type="ECO:0000313" key="10">
    <source>
        <dbReference type="Proteomes" id="UP000054877"/>
    </source>
</evidence>
<dbReference type="STRING" id="452.Lspi_0865"/>
<dbReference type="Gene3D" id="3.40.50.620">
    <property type="entry name" value="HUPs"/>
    <property type="match status" value="1"/>
</dbReference>
<dbReference type="PANTHER" id="PTHR21299:SF1">
    <property type="entry name" value="PANTOATE--BETA-ALANINE LIGASE"/>
    <property type="match status" value="1"/>
</dbReference>
<dbReference type="UniPathway" id="UPA00028">
    <property type="reaction ID" value="UER00005"/>
</dbReference>
<feature type="binding site" evidence="8">
    <location>
        <begin position="146"/>
        <end position="149"/>
    </location>
    <ligand>
        <name>ATP</name>
        <dbReference type="ChEBI" id="CHEBI:30616"/>
    </ligand>
</feature>
<sequence length="263" mass="30275">MRIFQNINEWQIVRHSLPADVTLGFVPTMGNLHAGHTSLLATSIRDNTRTAASIFINPTQFNRPDDFTHYPRTLDDDLHLLEKTGTDYCLLPREQDIYQDGYRYQVHENELTRIMEGQHRPGHFTGVLTIVLKLLNLTRPHQAYFGEKDYQQYLLIRDMAAAFFLPTSIKACPTIREASGLAYSSRNNRLNHAQRTRAESFARLFHQPHKSCEDLLAELQAAGIMVEYLTEQNGRRFVAVMIDEIRLIDNYALIESTPHHSVP</sequence>
<dbReference type="RefSeq" id="WP_058482806.1">
    <property type="nucleotide sequence ID" value="NZ_CAAAII010000002.1"/>
</dbReference>
<keyword evidence="6 8" id="KW-0067">ATP-binding</keyword>
<dbReference type="GO" id="GO:0015940">
    <property type="term" value="P:pantothenate biosynthetic process"/>
    <property type="evidence" value="ECO:0007669"/>
    <property type="project" value="UniProtKB-UniRule"/>
</dbReference>
<accession>A0A0W0Z6G6</accession>
<gene>
    <name evidence="8 9" type="primary">panC</name>
    <name evidence="9" type="ORF">Lspi_0865</name>
</gene>
<evidence type="ECO:0000256" key="3">
    <source>
        <dbReference type="ARBA" id="ARBA00022598"/>
    </source>
</evidence>
<dbReference type="Pfam" id="PF02569">
    <property type="entry name" value="Pantoate_ligase"/>
    <property type="match status" value="1"/>
</dbReference>
<keyword evidence="8" id="KW-0963">Cytoplasm</keyword>
<keyword evidence="10" id="KW-1185">Reference proteome</keyword>
<evidence type="ECO:0000256" key="1">
    <source>
        <dbReference type="ARBA" id="ARBA00004990"/>
    </source>
</evidence>
<dbReference type="Proteomes" id="UP000054877">
    <property type="component" value="Unassembled WGS sequence"/>
</dbReference>
<feature type="binding site" evidence="8">
    <location>
        <position position="152"/>
    </location>
    <ligand>
        <name>(R)-pantoate</name>
        <dbReference type="ChEBI" id="CHEBI:15980"/>
    </ligand>
</feature>
<feature type="binding site" evidence="8">
    <location>
        <position position="60"/>
    </location>
    <ligand>
        <name>(R)-pantoate</name>
        <dbReference type="ChEBI" id="CHEBI:15980"/>
    </ligand>
</feature>
<evidence type="ECO:0000256" key="4">
    <source>
        <dbReference type="ARBA" id="ARBA00022655"/>
    </source>
</evidence>
<feature type="binding site" evidence="8">
    <location>
        <begin position="183"/>
        <end position="186"/>
    </location>
    <ligand>
        <name>ATP</name>
        <dbReference type="ChEBI" id="CHEBI:30616"/>
    </ligand>
</feature>
<comment type="miscellaneous">
    <text evidence="8">The reaction proceeds by a bi uni uni bi ping pong mechanism.</text>
</comment>
<comment type="pathway">
    <text evidence="1 8">Cofactor biosynthesis; (R)-pantothenate biosynthesis; (R)-pantothenate from (R)-pantoate and beta-alanine: step 1/1.</text>
</comment>
<comment type="subcellular location">
    <subcellularLocation>
        <location evidence="8">Cytoplasm</location>
    </subcellularLocation>
</comment>
<comment type="caution">
    <text evidence="9">The sequence shown here is derived from an EMBL/GenBank/DDBJ whole genome shotgun (WGS) entry which is preliminary data.</text>
</comment>
<comment type="function">
    <text evidence="8">Catalyzes the condensation of pantoate with beta-alanine in an ATP-dependent reaction via a pantoyl-adenylate intermediate.</text>
</comment>
<feature type="binding site" evidence="8">
    <location>
        <position position="175"/>
    </location>
    <ligand>
        <name>ATP</name>
        <dbReference type="ChEBI" id="CHEBI:30616"/>
    </ligand>
</feature>
<dbReference type="InterPro" id="IPR042176">
    <property type="entry name" value="Pantoate_ligase_C"/>
</dbReference>
<evidence type="ECO:0000313" key="9">
    <source>
        <dbReference type="EMBL" id="KTD64698.1"/>
    </source>
</evidence>
<comment type="similarity">
    <text evidence="2 8">Belongs to the pantothenate synthetase family.</text>
</comment>
<comment type="subunit">
    <text evidence="8">Homodimer.</text>
</comment>
<reference evidence="9 10" key="1">
    <citation type="submission" date="2015-11" db="EMBL/GenBank/DDBJ databases">
        <title>Genomic analysis of 38 Legionella species identifies large and diverse effector repertoires.</title>
        <authorList>
            <person name="Burstein D."/>
            <person name="Amaro F."/>
            <person name="Zusman T."/>
            <person name="Lifshitz Z."/>
            <person name="Cohen O."/>
            <person name="Gilbert J.A."/>
            <person name="Pupko T."/>
            <person name="Shuman H.A."/>
            <person name="Segal G."/>
        </authorList>
    </citation>
    <scope>NUCLEOTIDE SEQUENCE [LARGE SCALE GENOMIC DNA]</scope>
    <source>
        <strain evidence="9 10">Mt.St.Helens-9</strain>
    </source>
</reference>
<evidence type="ECO:0000256" key="7">
    <source>
        <dbReference type="ARBA" id="ARBA00048258"/>
    </source>
</evidence>
<dbReference type="InterPro" id="IPR003721">
    <property type="entry name" value="Pantoate_ligase"/>
</dbReference>
<comment type="catalytic activity">
    <reaction evidence="7 8">
        <text>(R)-pantoate + beta-alanine + ATP = (R)-pantothenate + AMP + diphosphate + H(+)</text>
        <dbReference type="Rhea" id="RHEA:10912"/>
        <dbReference type="ChEBI" id="CHEBI:15378"/>
        <dbReference type="ChEBI" id="CHEBI:15980"/>
        <dbReference type="ChEBI" id="CHEBI:29032"/>
        <dbReference type="ChEBI" id="CHEBI:30616"/>
        <dbReference type="ChEBI" id="CHEBI:33019"/>
        <dbReference type="ChEBI" id="CHEBI:57966"/>
        <dbReference type="ChEBI" id="CHEBI:456215"/>
        <dbReference type="EC" id="6.3.2.1"/>
    </reaction>
</comment>
<keyword evidence="4 8" id="KW-0566">Pantothenate biosynthesis</keyword>
<dbReference type="GO" id="GO:0004592">
    <property type="term" value="F:pantoate-beta-alanine ligase activity"/>
    <property type="evidence" value="ECO:0007669"/>
    <property type="project" value="UniProtKB-UniRule"/>
</dbReference>
<dbReference type="AlphaFoldDB" id="A0A0W0Z6G6"/>
<protein>
    <recommendedName>
        <fullName evidence="8">Pantothenate synthetase</fullName>
        <shortName evidence="8">PS</shortName>
        <ecNumber evidence="8">6.3.2.1</ecNumber>
    </recommendedName>
    <alternativeName>
        <fullName evidence="8">Pantoate--beta-alanine ligase</fullName>
    </alternativeName>
    <alternativeName>
        <fullName evidence="8">Pantoate-activating enzyme</fullName>
    </alternativeName>
</protein>
<name>A0A0W0Z6G6_LEGSP</name>
<dbReference type="PATRIC" id="fig|452.5.peg.946"/>
<dbReference type="SUPFAM" id="SSF52374">
    <property type="entry name" value="Nucleotidylyl transferase"/>
    <property type="match status" value="1"/>
</dbReference>
<dbReference type="NCBIfam" id="TIGR00018">
    <property type="entry name" value="panC"/>
    <property type="match status" value="1"/>
</dbReference>
<keyword evidence="5 8" id="KW-0547">Nucleotide-binding</keyword>
<dbReference type="Gene3D" id="3.30.1300.10">
    <property type="entry name" value="Pantoate-beta-alanine ligase, C-terminal domain"/>
    <property type="match status" value="1"/>
</dbReference>
<dbReference type="OrthoDB" id="9773087at2"/>
<dbReference type="HAMAP" id="MF_00158">
    <property type="entry name" value="PanC"/>
    <property type="match status" value="1"/>
</dbReference>
<proteinExistence type="inferred from homology"/>
<dbReference type="GO" id="GO:0005829">
    <property type="term" value="C:cytosol"/>
    <property type="evidence" value="ECO:0007669"/>
    <property type="project" value="TreeGrafter"/>
</dbReference>
<dbReference type="PANTHER" id="PTHR21299">
    <property type="entry name" value="CYTIDYLATE KINASE/PANTOATE-BETA-ALANINE LIGASE"/>
    <property type="match status" value="1"/>
</dbReference>
<feature type="binding site" evidence="8">
    <location>
        <begin position="29"/>
        <end position="36"/>
    </location>
    <ligand>
        <name>ATP</name>
        <dbReference type="ChEBI" id="CHEBI:30616"/>
    </ligand>
</feature>
<dbReference type="EC" id="6.3.2.1" evidence="8"/>
<feature type="active site" description="Proton donor" evidence="8">
    <location>
        <position position="36"/>
    </location>
</feature>
<feature type="binding site" evidence="8">
    <location>
        <position position="60"/>
    </location>
    <ligand>
        <name>beta-alanine</name>
        <dbReference type="ChEBI" id="CHEBI:57966"/>
    </ligand>
</feature>
<evidence type="ECO:0000256" key="6">
    <source>
        <dbReference type="ARBA" id="ARBA00022840"/>
    </source>
</evidence>
<dbReference type="GO" id="GO:0005524">
    <property type="term" value="F:ATP binding"/>
    <property type="evidence" value="ECO:0007669"/>
    <property type="project" value="UniProtKB-KW"/>
</dbReference>
<evidence type="ECO:0000256" key="2">
    <source>
        <dbReference type="ARBA" id="ARBA00009256"/>
    </source>
</evidence>
<evidence type="ECO:0000256" key="5">
    <source>
        <dbReference type="ARBA" id="ARBA00022741"/>
    </source>
</evidence>
<organism evidence="9 10">
    <name type="scientific">Legionella spiritensis</name>
    <dbReference type="NCBI Taxonomy" id="452"/>
    <lineage>
        <taxon>Bacteria</taxon>
        <taxon>Pseudomonadati</taxon>
        <taxon>Pseudomonadota</taxon>
        <taxon>Gammaproteobacteria</taxon>
        <taxon>Legionellales</taxon>
        <taxon>Legionellaceae</taxon>
        <taxon>Legionella</taxon>
    </lineage>
</organism>
<dbReference type="InterPro" id="IPR014729">
    <property type="entry name" value="Rossmann-like_a/b/a_fold"/>
</dbReference>
<evidence type="ECO:0000256" key="8">
    <source>
        <dbReference type="HAMAP-Rule" id="MF_00158"/>
    </source>
</evidence>
<keyword evidence="3 8" id="KW-0436">Ligase</keyword>
<dbReference type="EMBL" id="LNYX01000012">
    <property type="protein sequence ID" value="KTD64698.1"/>
    <property type="molecule type" value="Genomic_DNA"/>
</dbReference>